<keyword evidence="1" id="KW-0547">Nucleotide-binding</keyword>
<accession>A0A146KJ66</accession>
<dbReference type="CDD" id="cd00154">
    <property type="entry name" value="Rab"/>
    <property type="match status" value="1"/>
</dbReference>
<keyword evidence="2" id="KW-0342">GTP-binding</keyword>
<proteinExistence type="predicted"/>
<sequence length="191" mass="21669">QNDTNIFYKFVLLGQSGVGKTCFINRYTQDNFEDSTTTSLTAAYFLCHVKTTDGTNIGIKLWDTAGQERFSALTPMYYRDADGIIIVFDVTEQQSIEKALQYLVKVQEIPYNANIIFIGNKCDLYQQSILSRFEAKLTQTGLPLTKCSAKTGEGIKEAMENLVNQVYLRKKGQNQFSTQKIKMEHESEQKG</sequence>
<dbReference type="SUPFAM" id="SSF52540">
    <property type="entry name" value="P-loop containing nucleoside triphosphate hydrolases"/>
    <property type="match status" value="1"/>
</dbReference>
<dbReference type="PROSITE" id="PS51421">
    <property type="entry name" value="RAS"/>
    <property type="match status" value="1"/>
</dbReference>
<dbReference type="InterPro" id="IPR005225">
    <property type="entry name" value="Small_GTP-bd"/>
</dbReference>
<dbReference type="PROSITE" id="PS51419">
    <property type="entry name" value="RAB"/>
    <property type="match status" value="1"/>
</dbReference>
<dbReference type="InterPro" id="IPR050227">
    <property type="entry name" value="Rab"/>
</dbReference>
<dbReference type="PANTHER" id="PTHR47977">
    <property type="entry name" value="RAS-RELATED PROTEIN RAB"/>
    <property type="match status" value="1"/>
</dbReference>
<dbReference type="NCBIfam" id="TIGR00231">
    <property type="entry name" value="small_GTP"/>
    <property type="match status" value="1"/>
</dbReference>
<protein>
    <submittedName>
        <fullName evidence="3">Rab-like protein</fullName>
    </submittedName>
</protein>
<dbReference type="FunFam" id="3.40.50.300:FF:001204">
    <property type="entry name" value="Small GTP-binding protein, putative"/>
    <property type="match status" value="1"/>
</dbReference>
<dbReference type="SMART" id="SM00173">
    <property type="entry name" value="RAS"/>
    <property type="match status" value="1"/>
</dbReference>
<reference evidence="3" key="1">
    <citation type="submission" date="2015-07" db="EMBL/GenBank/DDBJ databases">
        <title>Adaptation to a free-living lifestyle via gene acquisitions in the diplomonad Trepomonas sp. PC1.</title>
        <authorList>
            <person name="Xu F."/>
            <person name="Jerlstrom-Hultqvist J."/>
            <person name="Kolisko M."/>
            <person name="Simpson A.G.B."/>
            <person name="Roger A.J."/>
            <person name="Svard S.G."/>
            <person name="Andersson J.O."/>
        </authorList>
    </citation>
    <scope>NUCLEOTIDE SEQUENCE</scope>
    <source>
        <strain evidence="3">PC1</strain>
    </source>
</reference>
<feature type="non-terminal residue" evidence="3">
    <location>
        <position position="191"/>
    </location>
</feature>
<dbReference type="EMBL" id="GDID01001125">
    <property type="protein sequence ID" value="JAP95481.1"/>
    <property type="molecule type" value="Transcribed_RNA"/>
</dbReference>
<evidence type="ECO:0000256" key="2">
    <source>
        <dbReference type="ARBA" id="ARBA00023134"/>
    </source>
</evidence>
<dbReference type="SMART" id="SM00177">
    <property type="entry name" value="ARF"/>
    <property type="match status" value="1"/>
</dbReference>
<organism evidence="3">
    <name type="scientific">Trepomonas sp. PC1</name>
    <dbReference type="NCBI Taxonomy" id="1076344"/>
    <lineage>
        <taxon>Eukaryota</taxon>
        <taxon>Metamonada</taxon>
        <taxon>Diplomonadida</taxon>
        <taxon>Hexamitidae</taxon>
        <taxon>Hexamitinae</taxon>
        <taxon>Trepomonas</taxon>
    </lineage>
</organism>
<dbReference type="PRINTS" id="PR00449">
    <property type="entry name" value="RASTRNSFRMNG"/>
</dbReference>
<dbReference type="SMART" id="SM00174">
    <property type="entry name" value="RHO"/>
    <property type="match status" value="1"/>
</dbReference>
<dbReference type="InterPro" id="IPR027417">
    <property type="entry name" value="P-loop_NTPase"/>
</dbReference>
<evidence type="ECO:0000256" key="1">
    <source>
        <dbReference type="ARBA" id="ARBA00022741"/>
    </source>
</evidence>
<dbReference type="Pfam" id="PF00071">
    <property type="entry name" value="Ras"/>
    <property type="match status" value="1"/>
</dbReference>
<evidence type="ECO:0000313" key="3">
    <source>
        <dbReference type="EMBL" id="JAP95481.1"/>
    </source>
</evidence>
<dbReference type="AlphaFoldDB" id="A0A146KJ66"/>
<gene>
    <name evidence="3" type="ORF">TPC1_11517</name>
</gene>
<dbReference type="GO" id="GO:0005525">
    <property type="term" value="F:GTP binding"/>
    <property type="evidence" value="ECO:0007669"/>
    <property type="project" value="UniProtKB-KW"/>
</dbReference>
<name>A0A146KJ66_9EUKA</name>
<feature type="non-terminal residue" evidence="3">
    <location>
        <position position="1"/>
    </location>
</feature>
<dbReference type="Gene3D" id="3.40.50.300">
    <property type="entry name" value="P-loop containing nucleotide triphosphate hydrolases"/>
    <property type="match status" value="1"/>
</dbReference>
<dbReference type="GO" id="GO:0003924">
    <property type="term" value="F:GTPase activity"/>
    <property type="evidence" value="ECO:0007669"/>
    <property type="project" value="InterPro"/>
</dbReference>
<dbReference type="SMART" id="SM00175">
    <property type="entry name" value="RAB"/>
    <property type="match status" value="1"/>
</dbReference>
<dbReference type="InterPro" id="IPR001806">
    <property type="entry name" value="Small_GTPase"/>
</dbReference>